<proteinExistence type="predicted"/>
<name>A0A066XEF6_COLSU</name>
<dbReference type="AlphaFoldDB" id="A0A066XEF6"/>
<dbReference type="InterPro" id="IPR036188">
    <property type="entry name" value="FAD/NAD-bd_sf"/>
</dbReference>
<evidence type="ECO:0000313" key="2">
    <source>
        <dbReference type="Proteomes" id="UP000027238"/>
    </source>
</evidence>
<dbReference type="Gene3D" id="3.50.50.60">
    <property type="entry name" value="FAD/NAD(P)-binding domain"/>
    <property type="match status" value="1"/>
</dbReference>
<evidence type="ECO:0000313" key="1">
    <source>
        <dbReference type="EMBL" id="KDN64121.1"/>
    </source>
</evidence>
<dbReference type="HOGENOM" id="CLU_1610658_0_0_1"/>
<sequence>MMQHALGRVTKINSLMSKCSIKANKEVMIFCGANFASQFFMLSCELTSHTCIDPKEHLAKHGILLMRCMPNVDTGLRNHAAFSIAFRVRLVNLYRYMLEILRKALALRSDPATISNASLPENGSGMLHECFLQQVASACIVALGYVLAIRSPNLISSDWTHGLGG</sequence>
<organism evidence="1 2">
    <name type="scientific">Colletotrichum sublineola</name>
    <name type="common">Sorghum anthracnose fungus</name>
    <dbReference type="NCBI Taxonomy" id="1173701"/>
    <lineage>
        <taxon>Eukaryota</taxon>
        <taxon>Fungi</taxon>
        <taxon>Dikarya</taxon>
        <taxon>Ascomycota</taxon>
        <taxon>Pezizomycotina</taxon>
        <taxon>Sordariomycetes</taxon>
        <taxon>Hypocreomycetidae</taxon>
        <taxon>Glomerellales</taxon>
        <taxon>Glomerellaceae</taxon>
        <taxon>Colletotrichum</taxon>
        <taxon>Colletotrichum graminicola species complex</taxon>
    </lineage>
</organism>
<gene>
    <name evidence="1" type="ORF">CSUB01_03694</name>
</gene>
<dbReference type="EMBL" id="JMSE01001158">
    <property type="protein sequence ID" value="KDN64121.1"/>
    <property type="molecule type" value="Genomic_DNA"/>
</dbReference>
<keyword evidence="2" id="KW-1185">Reference proteome</keyword>
<accession>A0A066XEF6</accession>
<protein>
    <submittedName>
        <fullName evidence="1">Putative choline dehydrogenase</fullName>
    </submittedName>
</protein>
<dbReference type="Proteomes" id="UP000027238">
    <property type="component" value="Unassembled WGS sequence"/>
</dbReference>
<comment type="caution">
    <text evidence="1">The sequence shown here is derived from an EMBL/GenBank/DDBJ whole genome shotgun (WGS) entry which is preliminary data.</text>
</comment>
<reference evidence="2" key="1">
    <citation type="journal article" date="2014" name="Genome Announc.">
        <title>Draft genome sequence of Colletotrichum sublineola, a destructive pathogen of cultivated sorghum.</title>
        <authorList>
            <person name="Baroncelli R."/>
            <person name="Sanz-Martin J.M."/>
            <person name="Rech G.E."/>
            <person name="Sukno S.A."/>
            <person name="Thon M.R."/>
        </authorList>
    </citation>
    <scope>NUCLEOTIDE SEQUENCE [LARGE SCALE GENOMIC DNA]</scope>
    <source>
        <strain evidence="2">TX430BB</strain>
    </source>
</reference>
<dbReference type="STRING" id="1173701.A0A066XEF6"/>